<evidence type="ECO:0000259" key="5">
    <source>
        <dbReference type="PROSITE" id="PS50931"/>
    </source>
</evidence>
<dbReference type="PANTHER" id="PTHR30419">
    <property type="entry name" value="HTH-TYPE TRANSCRIPTIONAL REGULATOR YBHD"/>
    <property type="match status" value="1"/>
</dbReference>
<gene>
    <name evidence="6" type="primary">gltC_4</name>
    <name evidence="6" type="ORF">LMG28688_03462</name>
</gene>
<evidence type="ECO:0000256" key="1">
    <source>
        <dbReference type="ARBA" id="ARBA00009437"/>
    </source>
</evidence>
<keyword evidence="7" id="KW-1185">Reference proteome</keyword>
<dbReference type="AlphaFoldDB" id="A0A6J5G521"/>
<name>A0A6J5G521_9BURK</name>
<keyword evidence="3" id="KW-0238">DNA-binding</keyword>
<proteinExistence type="inferred from homology"/>
<comment type="similarity">
    <text evidence="1">Belongs to the LysR transcriptional regulatory family.</text>
</comment>
<dbReference type="SUPFAM" id="SSF46785">
    <property type="entry name" value="Winged helix' DNA-binding domain"/>
    <property type="match status" value="1"/>
</dbReference>
<dbReference type="InterPro" id="IPR036388">
    <property type="entry name" value="WH-like_DNA-bd_sf"/>
</dbReference>
<organism evidence="6 7">
    <name type="scientific">Paraburkholderia caffeinitolerans</name>
    <dbReference type="NCBI Taxonomy" id="1723730"/>
    <lineage>
        <taxon>Bacteria</taxon>
        <taxon>Pseudomonadati</taxon>
        <taxon>Pseudomonadota</taxon>
        <taxon>Betaproteobacteria</taxon>
        <taxon>Burkholderiales</taxon>
        <taxon>Burkholderiaceae</taxon>
        <taxon>Paraburkholderia</taxon>
    </lineage>
</organism>
<dbReference type="PANTHER" id="PTHR30419:SF2">
    <property type="entry name" value="LYSR FAMILY TRANSCRIPTIONAL REGULATOR"/>
    <property type="match status" value="1"/>
</dbReference>
<dbReference type="CDD" id="cd08421">
    <property type="entry name" value="PBP2_LTTR_like_1"/>
    <property type="match status" value="1"/>
</dbReference>
<reference evidence="6 7" key="1">
    <citation type="submission" date="2020-04" db="EMBL/GenBank/DDBJ databases">
        <authorList>
            <person name="De Canck E."/>
        </authorList>
    </citation>
    <scope>NUCLEOTIDE SEQUENCE [LARGE SCALE GENOMIC DNA]</scope>
    <source>
        <strain evidence="6 7">LMG 28688</strain>
    </source>
</reference>
<dbReference type="GO" id="GO:0005829">
    <property type="term" value="C:cytosol"/>
    <property type="evidence" value="ECO:0007669"/>
    <property type="project" value="TreeGrafter"/>
</dbReference>
<dbReference type="InterPro" id="IPR036390">
    <property type="entry name" value="WH_DNA-bd_sf"/>
</dbReference>
<protein>
    <submittedName>
        <fullName evidence="6">HTH-type transcriptional regulator GltC</fullName>
    </submittedName>
</protein>
<dbReference type="PROSITE" id="PS50931">
    <property type="entry name" value="HTH_LYSR"/>
    <property type="match status" value="1"/>
</dbReference>
<dbReference type="Gene3D" id="3.40.190.10">
    <property type="entry name" value="Periplasmic binding protein-like II"/>
    <property type="match status" value="2"/>
</dbReference>
<dbReference type="Pfam" id="PF00126">
    <property type="entry name" value="HTH_1"/>
    <property type="match status" value="1"/>
</dbReference>
<dbReference type="EMBL" id="CADIKL010000016">
    <property type="protein sequence ID" value="CAB3792237.1"/>
    <property type="molecule type" value="Genomic_DNA"/>
</dbReference>
<dbReference type="InterPro" id="IPR005119">
    <property type="entry name" value="LysR_subst-bd"/>
</dbReference>
<dbReference type="Pfam" id="PF03466">
    <property type="entry name" value="LysR_substrate"/>
    <property type="match status" value="1"/>
</dbReference>
<evidence type="ECO:0000256" key="2">
    <source>
        <dbReference type="ARBA" id="ARBA00023015"/>
    </source>
</evidence>
<evidence type="ECO:0000256" key="3">
    <source>
        <dbReference type="ARBA" id="ARBA00023125"/>
    </source>
</evidence>
<evidence type="ECO:0000313" key="6">
    <source>
        <dbReference type="EMBL" id="CAB3792237.1"/>
    </source>
</evidence>
<keyword evidence="2" id="KW-0805">Transcription regulation</keyword>
<keyword evidence="4" id="KW-0804">Transcription</keyword>
<dbReference type="Proteomes" id="UP000494119">
    <property type="component" value="Unassembled WGS sequence"/>
</dbReference>
<feature type="domain" description="HTH lysR-type" evidence="5">
    <location>
        <begin position="23"/>
        <end position="80"/>
    </location>
</feature>
<dbReference type="GO" id="GO:0003677">
    <property type="term" value="F:DNA binding"/>
    <property type="evidence" value="ECO:0007669"/>
    <property type="project" value="UniProtKB-KW"/>
</dbReference>
<dbReference type="GO" id="GO:0003700">
    <property type="term" value="F:DNA-binding transcription factor activity"/>
    <property type="evidence" value="ECO:0007669"/>
    <property type="project" value="InterPro"/>
</dbReference>
<sequence length="318" mass="34509">MPHNGLFKPLSSSVYTMVNPLHFDLQSLRVFLLVAEHGSLTKAAEHGQLTLSAVSKRIAELESVTDCALFIRRARGVEMTPAGLALLDHASRVIDQVNRMANEMGDYAAGVRGHVRMWANTSAIVQFLPVDLAGFLNGHPGIKVSLEERLSHEIVDALGSGKADIGVFADNVPALGIERRLYRRDELVLLVPQGHRFAQQEIIRFADTLDEDYVGLSDGSSLLARMTDAAFAVERSLKLRIQASNFDGVCRMIEAGLGIGVLPRDSVSGERGKIGVSKVKLSDAWAMRTLWVGVKAGSAPSSDILSLFDYMSERAGSP</sequence>
<accession>A0A6J5G521</accession>
<dbReference type="InterPro" id="IPR050950">
    <property type="entry name" value="HTH-type_LysR_regulators"/>
</dbReference>
<evidence type="ECO:0000313" key="7">
    <source>
        <dbReference type="Proteomes" id="UP000494119"/>
    </source>
</evidence>
<dbReference type="SUPFAM" id="SSF53850">
    <property type="entry name" value="Periplasmic binding protein-like II"/>
    <property type="match status" value="1"/>
</dbReference>
<dbReference type="Gene3D" id="1.10.10.10">
    <property type="entry name" value="Winged helix-like DNA-binding domain superfamily/Winged helix DNA-binding domain"/>
    <property type="match status" value="1"/>
</dbReference>
<evidence type="ECO:0000256" key="4">
    <source>
        <dbReference type="ARBA" id="ARBA00023163"/>
    </source>
</evidence>
<dbReference type="InterPro" id="IPR000847">
    <property type="entry name" value="LysR_HTH_N"/>
</dbReference>
<dbReference type="FunFam" id="1.10.10.10:FF:000001">
    <property type="entry name" value="LysR family transcriptional regulator"/>
    <property type="match status" value="1"/>
</dbReference>